<accession>A0A812YHV6</accession>
<evidence type="ECO:0000313" key="3">
    <source>
        <dbReference type="Proteomes" id="UP000601435"/>
    </source>
</evidence>
<dbReference type="AlphaFoldDB" id="A0A812YHV6"/>
<keyword evidence="3" id="KW-1185">Reference proteome</keyword>
<gene>
    <name evidence="2" type="ORF">SNEC2469_LOCUS22901</name>
</gene>
<dbReference type="OrthoDB" id="417708at2759"/>
<organism evidence="2 3">
    <name type="scientific">Symbiodinium necroappetens</name>
    <dbReference type="NCBI Taxonomy" id="1628268"/>
    <lineage>
        <taxon>Eukaryota</taxon>
        <taxon>Sar</taxon>
        <taxon>Alveolata</taxon>
        <taxon>Dinophyceae</taxon>
        <taxon>Suessiales</taxon>
        <taxon>Symbiodiniaceae</taxon>
        <taxon>Symbiodinium</taxon>
    </lineage>
</organism>
<reference evidence="2" key="1">
    <citation type="submission" date="2021-02" db="EMBL/GenBank/DDBJ databases">
        <authorList>
            <person name="Dougan E. K."/>
            <person name="Rhodes N."/>
            <person name="Thang M."/>
            <person name="Chan C."/>
        </authorList>
    </citation>
    <scope>NUCLEOTIDE SEQUENCE</scope>
</reference>
<feature type="transmembrane region" description="Helical" evidence="1">
    <location>
        <begin position="229"/>
        <end position="253"/>
    </location>
</feature>
<evidence type="ECO:0000313" key="2">
    <source>
        <dbReference type="EMBL" id="CAE7781559.1"/>
    </source>
</evidence>
<keyword evidence="1" id="KW-1133">Transmembrane helix</keyword>
<keyword evidence="1" id="KW-0472">Membrane</keyword>
<name>A0A812YHV6_9DINO</name>
<sequence>MAFVDCTCVHQVDQVLMQQGINDIGGFLAASKELRVLWSSTYLSRLWCVFELAAYRKVNPTGKIILSPLFIERITLQIFLWLEALTSGFWYSRVLRSGRMELSGFVLFALLVIGCLAVPLIHSLRHSYLSKKILISSLDTFDVRNVECLVDSDRVRIHAAIVSWYGSLDAFSEYVRGPFREDVLGPLRTPGSIPFGYICVLATPLTSLCLEGLLALLKNDGVPTQNILAYSLSTILALPVLWFPALLVFLVFVCERCATRRQS</sequence>
<protein>
    <submittedName>
        <fullName evidence="2">Uncharacterized protein</fullName>
    </submittedName>
</protein>
<comment type="caution">
    <text evidence="2">The sequence shown here is derived from an EMBL/GenBank/DDBJ whole genome shotgun (WGS) entry which is preliminary data.</text>
</comment>
<evidence type="ECO:0000256" key="1">
    <source>
        <dbReference type="SAM" id="Phobius"/>
    </source>
</evidence>
<dbReference type="Proteomes" id="UP000601435">
    <property type="component" value="Unassembled WGS sequence"/>
</dbReference>
<feature type="non-terminal residue" evidence="2">
    <location>
        <position position="263"/>
    </location>
</feature>
<dbReference type="EMBL" id="CAJNJA010042203">
    <property type="protein sequence ID" value="CAE7781559.1"/>
    <property type="molecule type" value="Genomic_DNA"/>
</dbReference>
<feature type="transmembrane region" description="Helical" evidence="1">
    <location>
        <begin position="195"/>
        <end position="217"/>
    </location>
</feature>
<feature type="transmembrane region" description="Helical" evidence="1">
    <location>
        <begin position="102"/>
        <end position="122"/>
    </location>
</feature>
<proteinExistence type="predicted"/>
<keyword evidence="1" id="KW-0812">Transmembrane</keyword>